<reference evidence="5 6" key="1">
    <citation type="submission" date="2017-03" db="EMBL/GenBank/DDBJ databases">
        <authorList>
            <person name="Afonso C.L."/>
            <person name="Miller P.J."/>
            <person name="Scott M.A."/>
            <person name="Spackman E."/>
            <person name="Goraichik I."/>
            <person name="Dimitrov K.M."/>
            <person name="Suarez D.L."/>
            <person name="Swayne D.E."/>
        </authorList>
    </citation>
    <scope>NUCLEOTIDE SEQUENCE [LARGE SCALE GENOMIC DNA]</scope>
    <source>
        <strain evidence="5">Genome sequencing of Nitrospira japonica strain NJ11</strain>
    </source>
</reference>
<comment type="caution">
    <text evidence="2">Lacks conserved residue(s) required for the propagation of feature annotation.</text>
</comment>
<dbReference type="STRING" id="1325564.NSJP_3501"/>
<dbReference type="InterPro" id="IPR002641">
    <property type="entry name" value="PNPLA_dom"/>
</dbReference>
<keyword evidence="3" id="KW-0732">Signal</keyword>
<dbReference type="SUPFAM" id="SSF52151">
    <property type="entry name" value="FabD/lysophospholipase-like"/>
    <property type="match status" value="1"/>
</dbReference>
<feature type="domain" description="PNPLA" evidence="4">
    <location>
        <begin position="51"/>
        <end position="309"/>
    </location>
</feature>
<accession>A0A1W1I9E7</accession>
<dbReference type="RefSeq" id="WP_080887855.1">
    <property type="nucleotide sequence ID" value="NZ_LT828648.1"/>
</dbReference>
<name>A0A1W1I9E7_9BACT</name>
<feature type="active site" description="Nucleophile" evidence="2">
    <location>
        <position position="93"/>
    </location>
</feature>
<dbReference type="InterPro" id="IPR016035">
    <property type="entry name" value="Acyl_Trfase/lysoPLipase"/>
</dbReference>
<dbReference type="AlphaFoldDB" id="A0A1W1I9E7"/>
<feature type="active site" description="Proton acceptor" evidence="2">
    <location>
        <position position="296"/>
    </location>
</feature>
<dbReference type="EMBL" id="LT828648">
    <property type="protein sequence ID" value="SLM49668.1"/>
    <property type="molecule type" value="Genomic_DNA"/>
</dbReference>
<proteinExistence type="predicted"/>
<protein>
    <recommendedName>
        <fullName evidence="4">PNPLA domain-containing protein</fullName>
    </recommendedName>
</protein>
<keyword evidence="2" id="KW-0378">Hydrolase</keyword>
<evidence type="ECO:0000313" key="6">
    <source>
        <dbReference type="Proteomes" id="UP000192042"/>
    </source>
</evidence>
<dbReference type="KEGG" id="nja:NSJP_3501"/>
<sequence>MTRRFSAVLCVAVASLAGGCFGSPVYTAPRSLTASSCLSAPADTEQLVGLAVSGGGSRAALFAAGGMEALAKLRVGSDRQSLLKHISYVSSVSGGSLASAYYTLKKPPRDLPILAPDGELSPEYQQFFTQFEKIMSLDFEGPLLRRQIFRLRWFNPAWAAKSLGEILREDYLGDATFQDLMHRQVQGDVPYLILNTTLYNSGRRFTLSTLPAEYSRYDLFHSLALPEDSQRESPLVSDALKARWESLISVTPQDLELDHCQIQVATAVAASMSFPPLIGPITFRIEGQDLYWHAGDGGLSDNTGIESLAMVFLKKIRAGKIRRGLIIALDSSFPFDVGGERLNSFGEGFSLFSYDYSRIPTIMEERVAAYRALFLNSAQREGLLPGVEKLLLVRVRHTDAQWSDDLSDLPESCRKEDPTLTTSRAVVERLGKIVTRLWLDSPCERDLVVTAARKVVMQKEPMIRAFLEQ</sequence>
<keyword evidence="2" id="KW-0442">Lipid degradation</keyword>
<keyword evidence="1 2" id="KW-0443">Lipid metabolism</keyword>
<dbReference type="Proteomes" id="UP000192042">
    <property type="component" value="Chromosome I"/>
</dbReference>
<organism evidence="5 6">
    <name type="scientific">Nitrospira japonica</name>
    <dbReference type="NCBI Taxonomy" id="1325564"/>
    <lineage>
        <taxon>Bacteria</taxon>
        <taxon>Pseudomonadati</taxon>
        <taxon>Nitrospirota</taxon>
        <taxon>Nitrospiria</taxon>
        <taxon>Nitrospirales</taxon>
        <taxon>Nitrospiraceae</taxon>
        <taxon>Nitrospira</taxon>
    </lineage>
</organism>
<dbReference type="GO" id="GO:0016042">
    <property type="term" value="P:lipid catabolic process"/>
    <property type="evidence" value="ECO:0007669"/>
    <property type="project" value="UniProtKB-UniRule"/>
</dbReference>
<evidence type="ECO:0000259" key="4">
    <source>
        <dbReference type="PROSITE" id="PS51635"/>
    </source>
</evidence>
<dbReference type="Pfam" id="PF01734">
    <property type="entry name" value="Patatin"/>
    <property type="match status" value="1"/>
</dbReference>
<evidence type="ECO:0000256" key="3">
    <source>
        <dbReference type="SAM" id="SignalP"/>
    </source>
</evidence>
<feature type="short sequence motif" description="DGA/G" evidence="2">
    <location>
        <begin position="296"/>
        <end position="298"/>
    </location>
</feature>
<dbReference type="OrthoDB" id="8541087at2"/>
<feature type="chain" id="PRO_5012912926" description="PNPLA domain-containing protein" evidence="3">
    <location>
        <begin position="23"/>
        <end position="469"/>
    </location>
</feature>
<evidence type="ECO:0000256" key="1">
    <source>
        <dbReference type="ARBA" id="ARBA00023098"/>
    </source>
</evidence>
<dbReference type="PROSITE" id="PS51257">
    <property type="entry name" value="PROKAR_LIPOPROTEIN"/>
    <property type="match status" value="1"/>
</dbReference>
<gene>
    <name evidence="5" type="ORF">NSJP_3501</name>
</gene>
<evidence type="ECO:0000256" key="2">
    <source>
        <dbReference type="PROSITE-ProRule" id="PRU01161"/>
    </source>
</evidence>
<dbReference type="GO" id="GO:0016787">
    <property type="term" value="F:hydrolase activity"/>
    <property type="evidence" value="ECO:0007669"/>
    <property type="project" value="UniProtKB-UniRule"/>
</dbReference>
<evidence type="ECO:0000313" key="5">
    <source>
        <dbReference type="EMBL" id="SLM49668.1"/>
    </source>
</evidence>
<dbReference type="Gene3D" id="3.40.1090.10">
    <property type="entry name" value="Cytosolic phospholipase A2 catalytic domain"/>
    <property type="match status" value="1"/>
</dbReference>
<dbReference type="PROSITE" id="PS51635">
    <property type="entry name" value="PNPLA"/>
    <property type="match status" value="1"/>
</dbReference>
<feature type="signal peptide" evidence="3">
    <location>
        <begin position="1"/>
        <end position="22"/>
    </location>
</feature>
<keyword evidence="6" id="KW-1185">Reference proteome</keyword>